<protein>
    <submittedName>
        <fullName evidence="1">Uncharacterized protein</fullName>
    </submittedName>
</protein>
<dbReference type="EMBL" id="BAAAIZ010000053">
    <property type="protein sequence ID" value="GAA1426955.1"/>
    <property type="molecule type" value="Genomic_DNA"/>
</dbReference>
<name>A0ABP4JSA1_9ACTN</name>
<accession>A0ABP4JSA1</accession>
<dbReference type="Proteomes" id="UP001500973">
    <property type="component" value="Unassembled WGS sequence"/>
</dbReference>
<evidence type="ECO:0000313" key="1">
    <source>
        <dbReference type="EMBL" id="GAA1426955.1"/>
    </source>
</evidence>
<organism evidence="1 2">
    <name type="scientific">Streptomyces thermospinosisporus</name>
    <dbReference type="NCBI Taxonomy" id="161482"/>
    <lineage>
        <taxon>Bacteria</taxon>
        <taxon>Bacillati</taxon>
        <taxon>Actinomycetota</taxon>
        <taxon>Actinomycetes</taxon>
        <taxon>Kitasatosporales</taxon>
        <taxon>Streptomycetaceae</taxon>
        <taxon>Streptomyces</taxon>
    </lineage>
</organism>
<proteinExistence type="predicted"/>
<keyword evidence="2" id="KW-1185">Reference proteome</keyword>
<evidence type="ECO:0000313" key="2">
    <source>
        <dbReference type="Proteomes" id="UP001500973"/>
    </source>
</evidence>
<comment type="caution">
    <text evidence="1">The sequence shown here is derived from an EMBL/GenBank/DDBJ whole genome shotgun (WGS) entry which is preliminary data.</text>
</comment>
<sequence>MDRDCSGRSPKNGVTGGSYRCSLPTPFVYDRTPPASFLVVSFLIGWAQALRSTPCPDGSSHG</sequence>
<reference evidence="2" key="1">
    <citation type="journal article" date="2019" name="Int. J. Syst. Evol. Microbiol.">
        <title>The Global Catalogue of Microorganisms (GCM) 10K type strain sequencing project: providing services to taxonomists for standard genome sequencing and annotation.</title>
        <authorList>
            <consortium name="The Broad Institute Genomics Platform"/>
            <consortium name="The Broad Institute Genome Sequencing Center for Infectious Disease"/>
            <person name="Wu L."/>
            <person name="Ma J."/>
        </authorList>
    </citation>
    <scope>NUCLEOTIDE SEQUENCE [LARGE SCALE GENOMIC DNA]</scope>
    <source>
        <strain evidence="2">JCM 11756</strain>
    </source>
</reference>
<gene>
    <name evidence="1" type="ORF">GCM10009601_37170</name>
</gene>
<dbReference type="RefSeq" id="WP_344014222.1">
    <property type="nucleotide sequence ID" value="NZ_BAAAIZ010000053.1"/>
</dbReference>